<sequence>YNVKGLNCPGKRFRLFKELQHRKSSVIFLQETHLEIESKVRLRTRYFPTWFYADSPIKRAKGVAIGFAKNIRFEVEERLMDPEGRFLFLRGKLQGIECTIANIYIHLKPETFVREVLKRLMDFKKGCMCQGR</sequence>
<dbReference type="Gene3D" id="3.60.10.10">
    <property type="entry name" value="Endonuclease/exonuclease/phosphatase"/>
    <property type="match status" value="1"/>
</dbReference>
<keyword evidence="2" id="KW-1185">Reference proteome</keyword>
<dbReference type="Proteomes" id="UP001162483">
    <property type="component" value="Unassembled WGS sequence"/>
</dbReference>
<accession>A0ABN9H8C4</accession>
<dbReference type="EMBL" id="CATNWA010020370">
    <property type="protein sequence ID" value="CAI9618011.1"/>
    <property type="molecule type" value="Genomic_DNA"/>
</dbReference>
<dbReference type="SUPFAM" id="SSF56219">
    <property type="entry name" value="DNase I-like"/>
    <property type="match status" value="1"/>
</dbReference>
<evidence type="ECO:0000313" key="2">
    <source>
        <dbReference type="Proteomes" id="UP001162483"/>
    </source>
</evidence>
<dbReference type="InterPro" id="IPR036691">
    <property type="entry name" value="Endo/exonu/phosph_ase_sf"/>
</dbReference>
<evidence type="ECO:0000313" key="1">
    <source>
        <dbReference type="EMBL" id="CAI9618011.1"/>
    </source>
</evidence>
<name>A0ABN9H8C4_9NEOB</name>
<organism evidence="1 2">
    <name type="scientific">Staurois parvus</name>
    <dbReference type="NCBI Taxonomy" id="386267"/>
    <lineage>
        <taxon>Eukaryota</taxon>
        <taxon>Metazoa</taxon>
        <taxon>Chordata</taxon>
        <taxon>Craniata</taxon>
        <taxon>Vertebrata</taxon>
        <taxon>Euteleostomi</taxon>
        <taxon>Amphibia</taxon>
        <taxon>Batrachia</taxon>
        <taxon>Anura</taxon>
        <taxon>Neobatrachia</taxon>
        <taxon>Ranoidea</taxon>
        <taxon>Ranidae</taxon>
        <taxon>Staurois</taxon>
    </lineage>
</organism>
<protein>
    <submittedName>
        <fullName evidence="1">Uncharacterized protein</fullName>
    </submittedName>
</protein>
<gene>
    <name evidence="1" type="ORF">SPARVUS_LOCUS15628074</name>
</gene>
<proteinExistence type="predicted"/>
<reference evidence="1" key="1">
    <citation type="submission" date="2023-05" db="EMBL/GenBank/DDBJ databases">
        <authorList>
            <person name="Stuckert A."/>
        </authorList>
    </citation>
    <scope>NUCLEOTIDE SEQUENCE</scope>
</reference>
<comment type="caution">
    <text evidence="1">The sequence shown here is derived from an EMBL/GenBank/DDBJ whole genome shotgun (WGS) entry which is preliminary data.</text>
</comment>
<feature type="non-terminal residue" evidence="1">
    <location>
        <position position="132"/>
    </location>
</feature>
<feature type="non-terminal residue" evidence="1">
    <location>
        <position position="1"/>
    </location>
</feature>